<dbReference type="OrthoDB" id="2988131at2"/>
<dbReference type="EMBL" id="RBDY01000002">
    <property type="protein sequence ID" value="RKN26842.1"/>
    <property type="molecule type" value="Genomic_DNA"/>
</dbReference>
<dbReference type="InterPro" id="IPR000719">
    <property type="entry name" value="Prot_kinase_dom"/>
</dbReference>
<gene>
    <name evidence="3" type="ORF">D7318_04275</name>
    <name evidence="2" type="ORF">D7319_05385</name>
</gene>
<dbReference type="EMBL" id="RBDX01000003">
    <property type="protein sequence ID" value="RKN11615.1"/>
    <property type="molecule type" value="Genomic_DNA"/>
</dbReference>
<dbReference type="Gene3D" id="1.10.510.10">
    <property type="entry name" value="Transferase(Phosphotransferase) domain 1"/>
    <property type="match status" value="1"/>
</dbReference>
<dbReference type="GO" id="GO:0005524">
    <property type="term" value="F:ATP binding"/>
    <property type="evidence" value="ECO:0007669"/>
    <property type="project" value="InterPro"/>
</dbReference>
<reference evidence="4 5" key="1">
    <citation type="submission" date="2018-09" db="EMBL/GenBank/DDBJ databases">
        <title>Streptomyces sp. nov. DS1-2, an endophytic actinomycete isolated from roots of Dendrobium scabrilingue.</title>
        <authorList>
            <person name="Kuncharoen N."/>
            <person name="Kudo T."/>
            <person name="Ohkuma M."/>
            <person name="Yuki M."/>
            <person name="Tanasupawat S."/>
        </authorList>
    </citation>
    <scope>NUCLEOTIDE SEQUENCE [LARGE SCALE GENOMIC DNA]</scope>
    <source>
        <strain evidence="2 5">AZ1-7</strain>
        <strain evidence="3 4">DS1-2</strain>
    </source>
</reference>
<accession>A0A3A9WF26</accession>
<keyword evidence="2" id="KW-0418">Kinase</keyword>
<dbReference type="PROSITE" id="PS50011">
    <property type="entry name" value="PROTEIN_KINASE_DOM"/>
    <property type="match status" value="1"/>
</dbReference>
<dbReference type="AlphaFoldDB" id="A0A3A9WF26"/>
<dbReference type="Proteomes" id="UP000275024">
    <property type="component" value="Unassembled WGS sequence"/>
</dbReference>
<dbReference type="SUPFAM" id="SSF56112">
    <property type="entry name" value="Protein kinase-like (PK-like)"/>
    <property type="match status" value="1"/>
</dbReference>
<dbReference type="GO" id="GO:0004672">
    <property type="term" value="F:protein kinase activity"/>
    <property type="evidence" value="ECO:0007669"/>
    <property type="project" value="InterPro"/>
</dbReference>
<feature type="domain" description="Protein kinase" evidence="1">
    <location>
        <begin position="1"/>
        <end position="263"/>
    </location>
</feature>
<evidence type="ECO:0000313" key="5">
    <source>
        <dbReference type="Proteomes" id="UP000275024"/>
    </source>
</evidence>
<dbReference type="Proteomes" id="UP000268652">
    <property type="component" value="Unassembled WGS sequence"/>
</dbReference>
<protein>
    <submittedName>
        <fullName evidence="2">Protein kinase</fullName>
    </submittedName>
</protein>
<name>A0A3A9WF26_9ACTN</name>
<sequence length="263" mass="28788">MRLLLRPRASRPVMDRRGSSVWRVTDDEGGRHAVKLGYAAAPTHAWTALAPAREAAVLRHLGREGVHWGDWERGTWSVQPWREGESLWSRWEGHRSGDRGTDAQVAEARSCAGALAELHDAGWVHGDVQPHHFIIGGRRTHLIDLGLARGGDIPPAHDFPFRGCLVMYESPEISRSVLAHGHAVPTREGDVFALGASLFISVTGLRAVDFPPDAARDEQRRVIARGRHREVTIPGVLGGLIEAMLSPAPVDRPTLAEVCRALA</sequence>
<evidence type="ECO:0000259" key="1">
    <source>
        <dbReference type="PROSITE" id="PS50011"/>
    </source>
</evidence>
<dbReference type="SMART" id="SM00220">
    <property type="entry name" value="S_TKc"/>
    <property type="match status" value="1"/>
</dbReference>
<evidence type="ECO:0000313" key="3">
    <source>
        <dbReference type="EMBL" id="RKN26842.1"/>
    </source>
</evidence>
<organism evidence="2 5">
    <name type="scientific">Streptomyces radicis</name>
    <dbReference type="NCBI Taxonomy" id="1750517"/>
    <lineage>
        <taxon>Bacteria</taxon>
        <taxon>Bacillati</taxon>
        <taxon>Actinomycetota</taxon>
        <taxon>Actinomycetes</taxon>
        <taxon>Kitasatosporales</taxon>
        <taxon>Streptomycetaceae</taxon>
        <taxon>Streptomyces</taxon>
    </lineage>
</organism>
<evidence type="ECO:0000313" key="2">
    <source>
        <dbReference type="EMBL" id="RKN11615.1"/>
    </source>
</evidence>
<evidence type="ECO:0000313" key="4">
    <source>
        <dbReference type="Proteomes" id="UP000268652"/>
    </source>
</evidence>
<comment type="caution">
    <text evidence="2">The sequence shown here is derived from an EMBL/GenBank/DDBJ whole genome shotgun (WGS) entry which is preliminary data.</text>
</comment>
<dbReference type="InterPro" id="IPR011009">
    <property type="entry name" value="Kinase-like_dom_sf"/>
</dbReference>
<keyword evidence="2" id="KW-0808">Transferase</keyword>
<proteinExistence type="predicted"/>
<keyword evidence="4" id="KW-1185">Reference proteome</keyword>